<keyword evidence="2" id="KW-1185">Reference proteome</keyword>
<dbReference type="EMBL" id="CM043795">
    <property type="protein sequence ID" value="KAI4817895.1"/>
    <property type="molecule type" value="Genomic_DNA"/>
</dbReference>
<proteinExistence type="predicted"/>
<evidence type="ECO:0000313" key="1">
    <source>
        <dbReference type="EMBL" id="KAI4817895.1"/>
    </source>
</evidence>
<name>A0ACB9WWT8_CHAAC</name>
<comment type="caution">
    <text evidence="1">The sequence shown here is derived from an EMBL/GenBank/DDBJ whole genome shotgun (WGS) entry which is preliminary data.</text>
</comment>
<gene>
    <name evidence="1" type="ORF">KUCAC02_011268</name>
</gene>
<protein>
    <submittedName>
        <fullName evidence="1">Uncharacterized protein</fullName>
    </submittedName>
</protein>
<accession>A0ACB9WWT8</accession>
<sequence length="81" mass="9557">MKRESLRAYGLHRHDIEEQEEIPSDLSQLELDQANRKFSMSQPVLDTFDTFDIPSPPPVATKPIRIIFYSPKPITVFWFMY</sequence>
<reference evidence="1" key="1">
    <citation type="submission" date="2022-05" db="EMBL/GenBank/DDBJ databases">
        <title>Chromosome-level genome of Chaenocephalus aceratus.</title>
        <authorList>
            <person name="Park H."/>
        </authorList>
    </citation>
    <scope>NUCLEOTIDE SEQUENCE</scope>
    <source>
        <strain evidence="1">KU_202001</strain>
    </source>
</reference>
<organism evidence="1 2">
    <name type="scientific">Chaenocephalus aceratus</name>
    <name type="common">Blackfin icefish</name>
    <name type="synonym">Chaenichthys aceratus</name>
    <dbReference type="NCBI Taxonomy" id="36190"/>
    <lineage>
        <taxon>Eukaryota</taxon>
        <taxon>Metazoa</taxon>
        <taxon>Chordata</taxon>
        <taxon>Craniata</taxon>
        <taxon>Vertebrata</taxon>
        <taxon>Euteleostomi</taxon>
        <taxon>Actinopterygii</taxon>
        <taxon>Neopterygii</taxon>
        <taxon>Teleostei</taxon>
        <taxon>Neoteleostei</taxon>
        <taxon>Acanthomorphata</taxon>
        <taxon>Eupercaria</taxon>
        <taxon>Perciformes</taxon>
        <taxon>Notothenioidei</taxon>
        <taxon>Channichthyidae</taxon>
        <taxon>Chaenocephalus</taxon>
    </lineage>
</organism>
<dbReference type="Proteomes" id="UP001057452">
    <property type="component" value="Chromosome 11"/>
</dbReference>
<evidence type="ECO:0000313" key="2">
    <source>
        <dbReference type="Proteomes" id="UP001057452"/>
    </source>
</evidence>